<name>A0AB39VXD2_9GAMM</name>
<dbReference type="EMBL" id="CP165628">
    <property type="protein sequence ID" value="XDU74153.1"/>
    <property type="molecule type" value="Genomic_DNA"/>
</dbReference>
<proteinExistence type="predicted"/>
<dbReference type="AlphaFoldDB" id="A0AB39VXD2"/>
<reference evidence="1" key="1">
    <citation type="submission" date="2024-07" db="EMBL/GenBank/DDBJ databases">
        <authorList>
            <person name="Biller S.J."/>
        </authorList>
    </citation>
    <scope>NUCLEOTIDE SEQUENCE</scope>
    <source>
        <strain evidence="1">WC2420</strain>
    </source>
</reference>
<protein>
    <recommendedName>
        <fullName evidence="2">Immunity protein 40 domain-containing protein</fullName>
    </recommendedName>
</protein>
<dbReference type="RefSeq" id="WP_009635201.1">
    <property type="nucleotide sequence ID" value="NZ_CP165628.1"/>
</dbReference>
<accession>A0AB39VXD2</accession>
<evidence type="ECO:0000313" key="1">
    <source>
        <dbReference type="EMBL" id="XDU74153.1"/>
    </source>
</evidence>
<gene>
    <name evidence="1" type="ORF">AB3G37_08820</name>
</gene>
<evidence type="ECO:0008006" key="2">
    <source>
        <dbReference type="Google" id="ProtNLM"/>
    </source>
</evidence>
<sequence length="103" mass="11854">MKKNYIILGTDFELDLSNIFDELSSIDFSRGIDEQIMILDEDLLQLSLTSGYVVDVGWYPAFERDGNFVINRITNGCWDTPEYQNKAGWNKNDLINKIREAIG</sequence>
<organism evidence="1">
    <name type="scientific">Rouxiella sp. WC2420</name>
    <dbReference type="NCBI Taxonomy" id="3234145"/>
    <lineage>
        <taxon>Bacteria</taxon>
        <taxon>Pseudomonadati</taxon>
        <taxon>Pseudomonadota</taxon>
        <taxon>Gammaproteobacteria</taxon>
        <taxon>Enterobacterales</taxon>
        <taxon>Yersiniaceae</taxon>
        <taxon>Rouxiella</taxon>
    </lineage>
</organism>